<evidence type="ECO:0000313" key="2">
    <source>
        <dbReference type="EMBL" id="MQO56378.1"/>
    </source>
</evidence>
<protein>
    <submittedName>
        <fullName evidence="2">ATP-binding protein</fullName>
    </submittedName>
</protein>
<dbReference type="PANTHER" id="PTHR34825">
    <property type="entry name" value="CONSERVED PROTEIN, WITH A WEAK D-GALACTARATE DEHYDRATASE/ALTRONATE HYDROLASE DOMAIN"/>
    <property type="match status" value="1"/>
</dbReference>
<comment type="caution">
    <text evidence="2">The sequence shown here is derived from an EMBL/GenBank/DDBJ whole genome shotgun (WGS) entry which is preliminary data.</text>
</comment>
<dbReference type="InterPro" id="IPR012547">
    <property type="entry name" value="PDDEXK_9"/>
</dbReference>
<proteinExistence type="predicted"/>
<dbReference type="Pfam" id="PF08011">
    <property type="entry name" value="PDDEXK_9"/>
    <property type="match status" value="1"/>
</dbReference>
<accession>A0A6A7VP20</accession>
<evidence type="ECO:0000313" key="3">
    <source>
        <dbReference type="Proteomes" id="UP000358159"/>
    </source>
</evidence>
<sequence length="533" mass="61851">MKYPIGIQDFGKIRNDGYVYLDKTDLIYDLVHNGNIYFLRRPRRFGKSLLISTLECYFQGKKELFKGLAIEQLEKEWKQYPVFHLDFNGKDFTQAGELEKTLQTFVETQELNYGRNSLANTLGDRFMAVLKAAHEKTGLGAVVLIDEYDKPLLDVLDTGLKTFDSEGNERLLEDRHREIMKGFYSVFKAADRDLKFVLLTGVTKSSQVSVFSGFNQPDDISMDDRYEALCGITEEELYSVFDEQIKAMAARYKVSEDEMKYRLKRKYDGYHFSPSMLDIYNPFSILNSLSKKILSDFWFRTGSPTYLVRLLAHFDENLNELTGKFYPTSSFIDYKADTEAPLPMIYQSGYLTIKDWNMDTDSYLLDFPNDEVKAGFVTMVAANYLKPKESPDAWVVEVVNTMKTGDCDKLEKLLTSFFASIPYSQRRKDDEREKERYFQYTFYLVIRMISSFTVLIEKEQSEGRVDCIIETPMFVYIFEFKRDGSATEALKQIEEKGYAREYATDNRTIYLIGCNFSSKTGTIDDWKSKGKSV</sequence>
<evidence type="ECO:0000259" key="1">
    <source>
        <dbReference type="Pfam" id="PF09820"/>
    </source>
</evidence>
<name>A0A6A7VP20_9BACT</name>
<dbReference type="RefSeq" id="WP_153089132.1">
    <property type="nucleotide sequence ID" value="NZ_CP156891.1"/>
</dbReference>
<dbReference type="GO" id="GO:0005524">
    <property type="term" value="F:ATP binding"/>
    <property type="evidence" value="ECO:0007669"/>
    <property type="project" value="UniProtKB-KW"/>
</dbReference>
<feature type="domain" description="AAA-ATPase-like" evidence="1">
    <location>
        <begin position="4"/>
        <end position="211"/>
    </location>
</feature>
<dbReference type="Proteomes" id="UP000358159">
    <property type="component" value="Unassembled WGS sequence"/>
</dbReference>
<dbReference type="InterPro" id="IPR018631">
    <property type="entry name" value="AAA-ATPase-like_dom"/>
</dbReference>
<dbReference type="EMBL" id="VZAZ01000052">
    <property type="protein sequence ID" value="MQO56378.1"/>
    <property type="molecule type" value="Genomic_DNA"/>
</dbReference>
<dbReference type="PANTHER" id="PTHR34825:SF1">
    <property type="entry name" value="AAA-ATPASE-LIKE DOMAIN-CONTAINING PROTEIN"/>
    <property type="match status" value="1"/>
</dbReference>
<keyword evidence="2" id="KW-0547">Nucleotide-binding</keyword>
<dbReference type="Pfam" id="PF09820">
    <property type="entry name" value="AAA-ATPase_like"/>
    <property type="match status" value="1"/>
</dbReference>
<keyword evidence="2" id="KW-0067">ATP-binding</keyword>
<gene>
    <name evidence="2" type="ORF">F7D42_11835</name>
</gene>
<dbReference type="AlphaFoldDB" id="A0A6A7VP20"/>
<organism evidence="2 3">
    <name type="scientific">Segatella copri</name>
    <dbReference type="NCBI Taxonomy" id="165179"/>
    <lineage>
        <taxon>Bacteria</taxon>
        <taxon>Pseudomonadati</taxon>
        <taxon>Bacteroidota</taxon>
        <taxon>Bacteroidia</taxon>
        <taxon>Bacteroidales</taxon>
        <taxon>Prevotellaceae</taxon>
        <taxon>Segatella</taxon>
    </lineage>
</organism>
<reference evidence="2 3" key="1">
    <citation type="submission" date="2019-09" db="EMBL/GenBank/DDBJ databases">
        <title>Distinct polysaccharide growth profiles of human intestinal Prevotella copri isolates.</title>
        <authorList>
            <person name="Fehlner-Peach H."/>
            <person name="Magnabosco C."/>
            <person name="Raghavan V."/>
            <person name="Scher J.U."/>
            <person name="Tett A."/>
            <person name="Cox L.M."/>
            <person name="Gottsegen C."/>
            <person name="Watters A."/>
            <person name="Wiltshire- Gordon J.D."/>
            <person name="Segata N."/>
            <person name="Bonneau R."/>
            <person name="Littman D.R."/>
        </authorList>
    </citation>
    <scope>NUCLEOTIDE SEQUENCE [LARGE SCALE GENOMIC DNA]</scope>
    <source>
        <strain evidence="2 3">BVe41219</strain>
    </source>
</reference>